<comment type="caution">
    <text evidence="2">The sequence shown here is derived from an EMBL/GenBank/DDBJ whole genome shotgun (WGS) entry which is preliminary data.</text>
</comment>
<evidence type="ECO:0000256" key="1">
    <source>
        <dbReference type="ARBA" id="ARBA00022729"/>
    </source>
</evidence>
<dbReference type="EMBL" id="QJKI01000002">
    <property type="protein sequence ID" value="PXX81343.1"/>
    <property type="molecule type" value="Genomic_DNA"/>
</dbReference>
<name>A0A318L7A0_9NEIS</name>
<keyword evidence="1" id="KW-0732">Signal</keyword>
<dbReference type="Proteomes" id="UP000247555">
    <property type="component" value="Unassembled WGS sequence"/>
</dbReference>
<dbReference type="SUPFAM" id="SSF89392">
    <property type="entry name" value="Prokaryotic lipoproteins and lipoprotein localization factors"/>
    <property type="match status" value="1"/>
</dbReference>
<evidence type="ECO:0000313" key="3">
    <source>
        <dbReference type="Proteomes" id="UP000247555"/>
    </source>
</evidence>
<reference evidence="2 3" key="1">
    <citation type="submission" date="2018-05" db="EMBL/GenBank/DDBJ databases">
        <title>Genomic Encyclopedia of Type Strains, Phase IV (KMG-IV): sequencing the most valuable type-strain genomes for metagenomic binning, comparative biology and taxonomic classification.</title>
        <authorList>
            <person name="Goeker M."/>
        </authorList>
    </citation>
    <scope>NUCLEOTIDE SEQUENCE [LARGE SCALE GENOMIC DNA]</scope>
    <source>
        <strain evidence="2 3">DSM 29661</strain>
    </source>
</reference>
<dbReference type="Gene3D" id="2.50.20.10">
    <property type="entry name" value="Lipoprotein localisation LolA/LolB/LppX"/>
    <property type="match status" value="1"/>
</dbReference>
<dbReference type="AlphaFoldDB" id="A0A318L7A0"/>
<keyword evidence="3" id="KW-1185">Reference proteome</keyword>
<proteinExistence type="predicted"/>
<gene>
    <name evidence="2" type="ORF">DFR34_102183</name>
</gene>
<evidence type="ECO:0000313" key="2">
    <source>
        <dbReference type="EMBL" id="PXX81343.1"/>
    </source>
</evidence>
<dbReference type="InterPro" id="IPR029046">
    <property type="entry name" value="LolA/LolB/LppX"/>
</dbReference>
<sequence>TFSGLQKNPKLPASRFSFTPPKGVDVLAE</sequence>
<feature type="non-terminal residue" evidence="2">
    <location>
        <position position="1"/>
    </location>
</feature>
<organism evidence="2 3">
    <name type="scientific">Rivihabitans pingtungensis</name>
    <dbReference type="NCBI Taxonomy" id="1054498"/>
    <lineage>
        <taxon>Bacteria</taxon>
        <taxon>Pseudomonadati</taxon>
        <taxon>Pseudomonadota</taxon>
        <taxon>Betaproteobacteria</taxon>
        <taxon>Neisseriales</taxon>
        <taxon>Aquaspirillaceae</taxon>
        <taxon>Rivihabitans</taxon>
    </lineage>
</organism>
<protein>
    <recommendedName>
        <fullName evidence="4">Outer membrane lipoprotein carrier protein LolA</fullName>
    </recommendedName>
</protein>
<evidence type="ECO:0008006" key="4">
    <source>
        <dbReference type="Google" id="ProtNLM"/>
    </source>
</evidence>
<accession>A0A318L7A0</accession>